<proteinExistence type="predicted"/>
<protein>
    <submittedName>
        <fullName evidence="2">Uncharacterized protein</fullName>
    </submittedName>
</protein>
<name>A0A2X5TFC7_ECOLX</name>
<dbReference type="Proteomes" id="UP000254877">
    <property type="component" value="Unassembled WGS sequence"/>
</dbReference>
<feature type="region of interest" description="Disordered" evidence="1">
    <location>
        <begin position="16"/>
        <end position="38"/>
    </location>
</feature>
<reference evidence="3" key="2">
    <citation type="submission" date="2024-03" db="EMBL/GenBank/DDBJ databases">
        <title>Epithelial relay of microbial signals coordinates intestinal macrophage supported barrier repair.</title>
        <authorList>
            <person name="Tsai M.T."/>
        </authorList>
    </citation>
    <scope>NUCLEOTIDE SEQUENCE</scope>
    <source>
        <strain evidence="3">MS 21-1</strain>
    </source>
</reference>
<feature type="region of interest" description="Disordered" evidence="1">
    <location>
        <begin position="72"/>
        <end position="96"/>
    </location>
</feature>
<dbReference type="AlphaFoldDB" id="A0A2X5TFC7"/>
<dbReference type="RefSeq" id="WP_000117287.1">
    <property type="nucleotide sequence ID" value="NZ_BFHN01000006.1"/>
</dbReference>
<dbReference type="EMBL" id="UGAB01000002">
    <property type="protein sequence ID" value="STF46312.1"/>
    <property type="molecule type" value="Genomic_DNA"/>
</dbReference>
<accession>A0A2X5TFC7</accession>
<evidence type="ECO:0000313" key="4">
    <source>
        <dbReference type="Proteomes" id="UP000254877"/>
    </source>
</evidence>
<sequence>MSVTIIYGKCDSKMNARERRRIKRENERKSSPAINKTDNVDKAIRFANEERCKPNSIKERRKGSVKWYTENESGSYYHATQPRHLGEKPLDKVRYH</sequence>
<dbReference type="EMBL" id="CP146670">
    <property type="protein sequence ID" value="WWX73763.1"/>
    <property type="molecule type" value="Genomic_DNA"/>
</dbReference>
<organism evidence="2 4">
    <name type="scientific">Escherichia coli</name>
    <dbReference type="NCBI Taxonomy" id="562"/>
    <lineage>
        <taxon>Bacteria</taxon>
        <taxon>Pseudomonadati</taxon>
        <taxon>Pseudomonadota</taxon>
        <taxon>Gammaproteobacteria</taxon>
        <taxon>Enterobacterales</taxon>
        <taxon>Enterobacteriaceae</taxon>
        <taxon>Escherichia</taxon>
    </lineage>
</organism>
<evidence type="ECO:0000313" key="3">
    <source>
        <dbReference type="EMBL" id="WWX73763.1"/>
    </source>
</evidence>
<evidence type="ECO:0000256" key="1">
    <source>
        <dbReference type="SAM" id="MobiDB-lite"/>
    </source>
</evidence>
<evidence type="ECO:0000313" key="2">
    <source>
        <dbReference type="EMBL" id="STF46312.1"/>
    </source>
</evidence>
<gene>
    <name evidence="2" type="ORF">NCTC7928_07114</name>
    <name evidence="3" type="ORF">V9Z47_12525</name>
</gene>
<reference evidence="2 4" key="1">
    <citation type="submission" date="2018-06" db="EMBL/GenBank/DDBJ databases">
        <authorList>
            <consortium name="Pathogen Informatics"/>
            <person name="Doyle S."/>
        </authorList>
    </citation>
    <scope>NUCLEOTIDE SEQUENCE [LARGE SCALE GENOMIC DNA]</scope>
    <source>
        <strain evidence="2 4">NCTC7928</strain>
    </source>
</reference>
<feature type="compositionally biased region" description="Basic and acidic residues" evidence="1">
    <location>
        <begin position="84"/>
        <end position="96"/>
    </location>
</feature>
<dbReference type="Proteomes" id="UP001383096">
    <property type="component" value="Chromosome"/>
</dbReference>